<name>A0AAE0FI82_9CHLO</name>
<organism evidence="3 4">
    <name type="scientific">Cymbomonas tetramitiformis</name>
    <dbReference type="NCBI Taxonomy" id="36881"/>
    <lineage>
        <taxon>Eukaryota</taxon>
        <taxon>Viridiplantae</taxon>
        <taxon>Chlorophyta</taxon>
        <taxon>Pyramimonadophyceae</taxon>
        <taxon>Pyramimonadales</taxon>
        <taxon>Pyramimonadaceae</taxon>
        <taxon>Cymbomonas</taxon>
    </lineage>
</organism>
<reference evidence="3 4" key="1">
    <citation type="journal article" date="2015" name="Genome Biol. Evol.">
        <title>Comparative Genomics of a Bacterivorous Green Alga Reveals Evolutionary Causalities and Consequences of Phago-Mixotrophic Mode of Nutrition.</title>
        <authorList>
            <person name="Burns J.A."/>
            <person name="Paasch A."/>
            <person name="Narechania A."/>
            <person name="Kim E."/>
        </authorList>
    </citation>
    <scope>NUCLEOTIDE SEQUENCE [LARGE SCALE GENOMIC DNA]</scope>
    <source>
        <strain evidence="3 4">PLY_AMNH</strain>
    </source>
</reference>
<dbReference type="InterPro" id="IPR010998">
    <property type="entry name" value="Integrase_recombinase_N"/>
</dbReference>
<feature type="region of interest" description="Disordered" evidence="2">
    <location>
        <begin position="24"/>
        <end position="51"/>
    </location>
</feature>
<protein>
    <submittedName>
        <fullName evidence="3">Uncharacterized protein</fullName>
    </submittedName>
</protein>
<proteinExistence type="predicted"/>
<dbReference type="SUPFAM" id="SSF47823">
    <property type="entry name" value="lambda integrase-like, N-terminal domain"/>
    <property type="match status" value="1"/>
</dbReference>
<keyword evidence="4" id="KW-1185">Reference proteome</keyword>
<dbReference type="Proteomes" id="UP001190700">
    <property type="component" value="Unassembled WGS sequence"/>
</dbReference>
<evidence type="ECO:0000313" key="3">
    <source>
        <dbReference type="EMBL" id="KAK3259731.1"/>
    </source>
</evidence>
<evidence type="ECO:0000256" key="2">
    <source>
        <dbReference type="SAM" id="MobiDB-lite"/>
    </source>
</evidence>
<evidence type="ECO:0000256" key="1">
    <source>
        <dbReference type="ARBA" id="ARBA00023125"/>
    </source>
</evidence>
<keyword evidence="1" id="KW-0238">DNA-binding</keyword>
<accession>A0AAE0FI82</accession>
<dbReference type="Gene3D" id="1.10.150.130">
    <property type="match status" value="1"/>
</dbReference>
<sequence length="424" mass="47070">MRRLWLLLDLNDIELQARYIRSEANEPSGASTRSTGSRRRSQRSYRGTTPSGGMRWRTYDWSGESNWINPPWGLLDEVAHKLREEGAGGMVVAPYWPGQSQFRELEAIAVIMPRRRDLSAPSRLGGSELLGASSWDAVMFQIPVRPYGPKSEKFKDFCKGEGREWLPASEDTVRLYLAMLLGRGGIQATSLQPCLSAINNYPEDMGLPGPAKGRSVSRAVKGMARLQVAASEATGVTVTERTWLPARHACARPATGTSLQQENVLMNEDCVTVVLTREKGRNHKLKKRQLSIPWWGVERLRELLELWTRCKNEAWRRSDTDLGNEWLQRALGSVGCVPPEGGHFSAHSTRKGATTCARAVRVVMEKRARNVVNGALLSNRYTTICIRAGMEADATVPGGAEALRAKLSYIEEKMIVHGDGRAGD</sequence>
<dbReference type="AlphaFoldDB" id="A0AAE0FI82"/>
<dbReference type="GO" id="GO:0003677">
    <property type="term" value="F:DNA binding"/>
    <property type="evidence" value="ECO:0007669"/>
    <property type="project" value="UniProtKB-KW"/>
</dbReference>
<evidence type="ECO:0000313" key="4">
    <source>
        <dbReference type="Proteomes" id="UP001190700"/>
    </source>
</evidence>
<comment type="caution">
    <text evidence="3">The sequence shown here is derived from an EMBL/GenBank/DDBJ whole genome shotgun (WGS) entry which is preliminary data.</text>
</comment>
<gene>
    <name evidence="3" type="ORF">CYMTET_31282</name>
</gene>
<dbReference type="EMBL" id="LGRX02018499">
    <property type="protein sequence ID" value="KAK3259731.1"/>
    <property type="molecule type" value="Genomic_DNA"/>
</dbReference>